<evidence type="ECO:0000313" key="2">
    <source>
        <dbReference type="EMBL" id="KAK7318531.1"/>
    </source>
</evidence>
<evidence type="ECO:0000313" key="3">
    <source>
        <dbReference type="Proteomes" id="UP001359559"/>
    </source>
</evidence>
<dbReference type="Proteomes" id="UP001359559">
    <property type="component" value="Unassembled WGS sequence"/>
</dbReference>
<name>A0AAN9Q118_CLITE</name>
<comment type="caution">
    <text evidence="2">The sequence shown here is derived from an EMBL/GenBank/DDBJ whole genome shotgun (WGS) entry which is preliminary data.</text>
</comment>
<dbReference type="EMBL" id="JAYKXN010000001">
    <property type="protein sequence ID" value="KAK7318531.1"/>
    <property type="molecule type" value="Genomic_DNA"/>
</dbReference>
<sequence length="85" mass="10070">MASSPFNFVPHQNRNHSTTQIPISFLFPTPFFFLNISTHQIRLRTTRFRFLHWRCGDATVLILSDSHMTWVSERNLTYPYRKIGA</sequence>
<organism evidence="2 3">
    <name type="scientific">Clitoria ternatea</name>
    <name type="common">Butterfly pea</name>
    <dbReference type="NCBI Taxonomy" id="43366"/>
    <lineage>
        <taxon>Eukaryota</taxon>
        <taxon>Viridiplantae</taxon>
        <taxon>Streptophyta</taxon>
        <taxon>Embryophyta</taxon>
        <taxon>Tracheophyta</taxon>
        <taxon>Spermatophyta</taxon>
        <taxon>Magnoliopsida</taxon>
        <taxon>eudicotyledons</taxon>
        <taxon>Gunneridae</taxon>
        <taxon>Pentapetalae</taxon>
        <taxon>rosids</taxon>
        <taxon>fabids</taxon>
        <taxon>Fabales</taxon>
        <taxon>Fabaceae</taxon>
        <taxon>Papilionoideae</taxon>
        <taxon>50 kb inversion clade</taxon>
        <taxon>NPAAA clade</taxon>
        <taxon>indigoferoid/millettioid clade</taxon>
        <taxon>Phaseoleae</taxon>
        <taxon>Clitoria</taxon>
    </lineage>
</organism>
<evidence type="ECO:0000256" key="1">
    <source>
        <dbReference type="SAM" id="Phobius"/>
    </source>
</evidence>
<reference evidence="2 3" key="1">
    <citation type="submission" date="2024-01" db="EMBL/GenBank/DDBJ databases">
        <title>The genomes of 5 underutilized Papilionoideae crops provide insights into root nodulation and disease resistance.</title>
        <authorList>
            <person name="Yuan L."/>
        </authorList>
    </citation>
    <scope>NUCLEOTIDE SEQUENCE [LARGE SCALE GENOMIC DNA]</scope>
    <source>
        <strain evidence="2">LY-2023</strain>
        <tissue evidence="2">Leaf</tissue>
    </source>
</reference>
<keyword evidence="1" id="KW-0472">Membrane</keyword>
<gene>
    <name evidence="2" type="ORF">RJT34_03234</name>
</gene>
<feature type="transmembrane region" description="Helical" evidence="1">
    <location>
        <begin position="20"/>
        <end position="38"/>
    </location>
</feature>
<keyword evidence="1" id="KW-0812">Transmembrane</keyword>
<proteinExistence type="predicted"/>
<keyword evidence="1" id="KW-1133">Transmembrane helix</keyword>
<protein>
    <submittedName>
        <fullName evidence="2">Uncharacterized protein</fullName>
    </submittedName>
</protein>
<dbReference type="AlphaFoldDB" id="A0AAN9Q118"/>
<keyword evidence="3" id="KW-1185">Reference proteome</keyword>
<accession>A0AAN9Q118</accession>